<evidence type="ECO:0000313" key="4">
    <source>
        <dbReference type="EMBL" id="OHA51130.1"/>
    </source>
</evidence>
<keyword evidence="1" id="KW-0732">Signal</keyword>
<keyword evidence="2" id="KW-0175">Coiled coil</keyword>
<comment type="caution">
    <text evidence="4">The sequence shown here is derived from an EMBL/GenBank/DDBJ whole genome shotgun (WGS) entry which is preliminary data.</text>
</comment>
<dbReference type="PANTHER" id="PTHR21666">
    <property type="entry name" value="PEPTIDASE-RELATED"/>
    <property type="match status" value="1"/>
</dbReference>
<evidence type="ECO:0000259" key="3">
    <source>
        <dbReference type="Pfam" id="PF01551"/>
    </source>
</evidence>
<protein>
    <recommendedName>
        <fullName evidence="3">M23ase beta-sheet core domain-containing protein</fullName>
    </recommendedName>
</protein>
<dbReference type="Gene3D" id="2.70.70.10">
    <property type="entry name" value="Glucose Permease (Domain IIA)"/>
    <property type="match status" value="1"/>
</dbReference>
<dbReference type="SUPFAM" id="SSF51261">
    <property type="entry name" value="Duplicated hybrid motif"/>
    <property type="match status" value="1"/>
</dbReference>
<name>A0A1G2PS04_9BACT</name>
<feature type="coiled-coil region" evidence="2">
    <location>
        <begin position="38"/>
        <end position="128"/>
    </location>
</feature>
<dbReference type="PANTHER" id="PTHR21666:SF289">
    <property type="entry name" value="L-ALA--D-GLU ENDOPEPTIDASE"/>
    <property type="match status" value="1"/>
</dbReference>
<dbReference type="EMBL" id="MHSW01000026">
    <property type="protein sequence ID" value="OHA51130.1"/>
    <property type="molecule type" value="Genomic_DNA"/>
</dbReference>
<dbReference type="CDD" id="cd12797">
    <property type="entry name" value="M23_peptidase"/>
    <property type="match status" value="1"/>
</dbReference>
<dbReference type="Gene3D" id="6.10.250.3150">
    <property type="match status" value="1"/>
</dbReference>
<dbReference type="InterPro" id="IPR011055">
    <property type="entry name" value="Dup_hybrid_motif"/>
</dbReference>
<feature type="domain" description="M23ase beta-sheet core" evidence="3">
    <location>
        <begin position="303"/>
        <end position="394"/>
    </location>
</feature>
<organism evidence="4 5">
    <name type="scientific">Candidatus Terrybacteria bacterium RIFCSPLOWO2_01_FULL_40_23</name>
    <dbReference type="NCBI Taxonomy" id="1802366"/>
    <lineage>
        <taxon>Bacteria</taxon>
        <taxon>Candidatus Terryibacteriota</taxon>
    </lineage>
</organism>
<dbReference type="Proteomes" id="UP000176951">
    <property type="component" value="Unassembled WGS sequence"/>
</dbReference>
<dbReference type="InterPro" id="IPR050570">
    <property type="entry name" value="Cell_wall_metabolism_enzyme"/>
</dbReference>
<feature type="coiled-coil region" evidence="2">
    <location>
        <begin position="175"/>
        <end position="258"/>
    </location>
</feature>
<dbReference type="InterPro" id="IPR016047">
    <property type="entry name" value="M23ase_b-sheet_dom"/>
</dbReference>
<evidence type="ECO:0000256" key="1">
    <source>
        <dbReference type="ARBA" id="ARBA00022729"/>
    </source>
</evidence>
<evidence type="ECO:0000256" key="2">
    <source>
        <dbReference type="SAM" id="Coils"/>
    </source>
</evidence>
<sequence>MEKRRISITYSRRTKTILALLFMGFLFISPMVAKGSMIDDLRKQISTKNEEVKQLQQKMAEAKQNLVEAQGQARSLQNQIYRFNKQIEAFELEMAITEGQIEETRLKITELEVRIKQTEDAINLEKARIASALRMLYETGTPDIIELSLGADSLSTIFNDFYGAQRLEGELKTRLSVAKELTVNLEKEKEDATQEEENLITLRTKLSLQQDLAEEQRTEKSQVLKNTKQQETVYQKSLKQLETQQVDAQKEIVGLEAKLRYAINPDTLPKGKGVLAWPVDEVRITQYYGSTSKTGFVNNGYEFHNGIDIAPTSGIGTPIYAAGDGKVVSKGDDGRYAYGRWVAVDHKNGLVTLYAHLSRIAVSNGQNVSKGAVIGYMGSTGFSTGPHLHFTVYAANTFEVIQRWYGPLPIGGHLDPIEYL</sequence>
<evidence type="ECO:0000313" key="5">
    <source>
        <dbReference type="Proteomes" id="UP000176951"/>
    </source>
</evidence>
<gene>
    <name evidence="4" type="ORF">A3A97_00315</name>
</gene>
<dbReference type="GO" id="GO:0004222">
    <property type="term" value="F:metalloendopeptidase activity"/>
    <property type="evidence" value="ECO:0007669"/>
    <property type="project" value="TreeGrafter"/>
</dbReference>
<proteinExistence type="predicted"/>
<dbReference type="Pfam" id="PF01551">
    <property type="entry name" value="Peptidase_M23"/>
    <property type="match status" value="1"/>
</dbReference>
<dbReference type="AlphaFoldDB" id="A0A1G2PS04"/>
<accession>A0A1G2PS04</accession>
<reference evidence="4 5" key="1">
    <citation type="journal article" date="2016" name="Nat. Commun.">
        <title>Thousands of microbial genomes shed light on interconnected biogeochemical processes in an aquifer system.</title>
        <authorList>
            <person name="Anantharaman K."/>
            <person name="Brown C.T."/>
            <person name="Hug L.A."/>
            <person name="Sharon I."/>
            <person name="Castelle C.J."/>
            <person name="Probst A.J."/>
            <person name="Thomas B.C."/>
            <person name="Singh A."/>
            <person name="Wilkins M.J."/>
            <person name="Karaoz U."/>
            <person name="Brodie E.L."/>
            <person name="Williams K.H."/>
            <person name="Hubbard S.S."/>
            <person name="Banfield J.F."/>
        </authorList>
    </citation>
    <scope>NUCLEOTIDE SEQUENCE [LARGE SCALE GENOMIC DNA]</scope>
</reference>